<proteinExistence type="predicted"/>
<dbReference type="EMBL" id="ML732823">
    <property type="protein sequence ID" value="KAB8270883.1"/>
    <property type="molecule type" value="Genomic_DNA"/>
</dbReference>
<evidence type="ECO:0000313" key="1">
    <source>
        <dbReference type="EMBL" id="KAB8270883.1"/>
    </source>
</evidence>
<evidence type="ECO:0000313" key="2">
    <source>
        <dbReference type="Proteomes" id="UP000326289"/>
    </source>
</evidence>
<accession>A0A5N6IZX2</accession>
<name>A0A5N6IZX2_9EURO</name>
<gene>
    <name evidence="1" type="ORF">BDV30DRAFT_214304</name>
</gene>
<protein>
    <submittedName>
        <fullName evidence="1">Uncharacterized protein</fullName>
    </submittedName>
</protein>
<sequence length="111" mass="11844">MPTAQGVLNGSSNHFEGQWVVDGQAVQLRGNFGQAVEGFQSSNATLEYDTIEDLVGPYVIDTAQSPSHVGNTDVALSFVRQDGRKVKITGSLSFPVSERSALFGQGVWTIA</sequence>
<organism evidence="1 2">
    <name type="scientific">Aspergillus minisclerotigenes</name>
    <dbReference type="NCBI Taxonomy" id="656917"/>
    <lineage>
        <taxon>Eukaryota</taxon>
        <taxon>Fungi</taxon>
        <taxon>Dikarya</taxon>
        <taxon>Ascomycota</taxon>
        <taxon>Pezizomycotina</taxon>
        <taxon>Eurotiomycetes</taxon>
        <taxon>Eurotiomycetidae</taxon>
        <taxon>Eurotiales</taxon>
        <taxon>Aspergillaceae</taxon>
        <taxon>Aspergillus</taxon>
        <taxon>Aspergillus subgen. Circumdati</taxon>
    </lineage>
</organism>
<dbReference type="Proteomes" id="UP000326289">
    <property type="component" value="Unassembled WGS sequence"/>
</dbReference>
<reference evidence="1 2" key="1">
    <citation type="submission" date="2019-04" db="EMBL/GenBank/DDBJ databases">
        <title>Fungal friends and foes A comparative genomics study of 23 Aspergillus species from section Flavi.</title>
        <authorList>
            <consortium name="DOE Joint Genome Institute"/>
            <person name="Kjaerbolling I."/>
            <person name="Vesth T.C."/>
            <person name="Frisvad J.C."/>
            <person name="Nybo J.L."/>
            <person name="Theobald S."/>
            <person name="Kildgaard S."/>
            <person name="Petersen T.I."/>
            <person name="Kuo A."/>
            <person name="Sato A."/>
            <person name="Lyhne E.K."/>
            <person name="Kogle M.E."/>
            <person name="Wiebenga A."/>
            <person name="Kun R.S."/>
            <person name="Lubbers R.J."/>
            <person name="Makela M.R."/>
            <person name="Barry K."/>
            <person name="Chovatia M."/>
            <person name="Clum A."/>
            <person name="Daum C."/>
            <person name="Haridas S."/>
            <person name="He G."/>
            <person name="LaButti K."/>
            <person name="Lipzen A."/>
            <person name="Mondo S."/>
            <person name="Pangilinan J."/>
            <person name="Riley R."/>
            <person name="Salamov A."/>
            <person name="Simmons B.A."/>
            <person name="Magnuson J.K."/>
            <person name="Henrissat B."/>
            <person name="Mortensen U.H."/>
            <person name="Larsen T.O."/>
            <person name="De vries R.P."/>
            <person name="Grigoriev I.V."/>
            <person name="Machida M."/>
            <person name="Baker S.E."/>
            <person name="Andersen M.R."/>
        </authorList>
    </citation>
    <scope>NUCLEOTIDE SEQUENCE [LARGE SCALE GENOMIC DNA]</scope>
    <source>
        <strain evidence="1 2">CBS 117635</strain>
    </source>
</reference>
<keyword evidence="2" id="KW-1185">Reference proteome</keyword>
<dbReference type="AlphaFoldDB" id="A0A5N6IZX2"/>